<dbReference type="AlphaFoldDB" id="A0A1G2H141"/>
<sequence>MQDQRVVETQLEFYRKGGAGCLFAAHVAGDPIKYGWRLSVSKVDKEEIESLVRQAIVLKEVSTQSIIFPSIITIEDFKNFLLILKDTSQFFLEQEVKFRGMICLGYRVRIGKAVSWVTGFGGFDFLPKTRQAVFTEIVFRSKPRPRYKKVMKEAPLGVIHLADMRMHGMTENKFQSLWYGSFDNTERVIGHKPDLRSAAKTTFAVPTSMWK</sequence>
<dbReference type="Proteomes" id="UP000178186">
    <property type="component" value="Unassembled WGS sequence"/>
</dbReference>
<proteinExistence type="predicted"/>
<evidence type="ECO:0000313" key="2">
    <source>
        <dbReference type="Proteomes" id="UP000178186"/>
    </source>
</evidence>
<name>A0A1G2H141_9BACT</name>
<dbReference type="STRING" id="1802128.A3H64_00375"/>
<dbReference type="EMBL" id="MHNY01000019">
    <property type="protein sequence ID" value="OGZ56167.1"/>
    <property type="molecule type" value="Genomic_DNA"/>
</dbReference>
<organism evidence="1 2">
    <name type="scientific">Candidatus Ryanbacteria bacterium RIFCSPLOWO2_02_FULL_45_11c</name>
    <dbReference type="NCBI Taxonomy" id="1802128"/>
    <lineage>
        <taxon>Bacteria</taxon>
        <taxon>Candidatus Ryaniibacteriota</taxon>
    </lineage>
</organism>
<comment type="caution">
    <text evidence="1">The sequence shown here is derived from an EMBL/GenBank/DDBJ whole genome shotgun (WGS) entry which is preliminary data.</text>
</comment>
<evidence type="ECO:0000313" key="1">
    <source>
        <dbReference type="EMBL" id="OGZ56167.1"/>
    </source>
</evidence>
<gene>
    <name evidence="1" type="ORF">A3H64_00375</name>
</gene>
<reference evidence="1 2" key="1">
    <citation type="journal article" date="2016" name="Nat. Commun.">
        <title>Thousands of microbial genomes shed light on interconnected biogeochemical processes in an aquifer system.</title>
        <authorList>
            <person name="Anantharaman K."/>
            <person name="Brown C.T."/>
            <person name="Hug L.A."/>
            <person name="Sharon I."/>
            <person name="Castelle C.J."/>
            <person name="Probst A.J."/>
            <person name="Thomas B.C."/>
            <person name="Singh A."/>
            <person name="Wilkins M.J."/>
            <person name="Karaoz U."/>
            <person name="Brodie E.L."/>
            <person name="Williams K.H."/>
            <person name="Hubbard S.S."/>
            <person name="Banfield J.F."/>
        </authorList>
    </citation>
    <scope>NUCLEOTIDE SEQUENCE [LARGE SCALE GENOMIC DNA]</scope>
</reference>
<protein>
    <submittedName>
        <fullName evidence="1">Uncharacterized protein</fullName>
    </submittedName>
</protein>
<accession>A0A1G2H141</accession>